<keyword evidence="2" id="KW-1185">Reference proteome</keyword>
<dbReference type="EMBL" id="JASPKY010000051">
    <property type="protein sequence ID" value="KAK9745187.1"/>
    <property type="molecule type" value="Genomic_DNA"/>
</dbReference>
<accession>A0AAW1MFR7</accession>
<proteinExistence type="predicted"/>
<reference evidence="1 2" key="1">
    <citation type="journal article" date="2024" name="BMC Genomics">
        <title>De novo assembly and annotation of Popillia japonica's genome with initial clues to its potential as an invasive pest.</title>
        <authorList>
            <person name="Cucini C."/>
            <person name="Boschi S."/>
            <person name="Funari R."/>
            <person name="Cardaioli E."/>
            <person name="Iannotti N."/>
            <person name="Marturano G."/>
            <person name="Paoli F."/>
            <person name="Bruttini M."/>
            <person name="Carapelli A."/>
            <person name="Frati F."/>
            <person name="Nardi F."/>
        </authorList>
    </citation>
    <scope>NUCLEOTIDE SEQUENCE [LARGE SCALE GENOMIC DNA]</scope>
    <source>
        <strain evidence="1">DMR45628</strain>
    </source>
</reference>
<comment type="caution">
    <text evidence="1">The sequence shown here is derived from an EMBL/GenBank/DDBJ whole genome shotgun (WGS) entry which is preliminary data.</text>
</comment>
<name>A0AAW1MFR7_POPJA</name>
<protein>
    <submittedName>
        <fullName evidence="1">Uncharacterized protein</fullName>
    </submittedName>
</protein>
<evidence type="ECO:0000313" key="2">
    <source>
        <dbReference type="Proteomes" id="UP001458880"/>
    </source>
</evidence>
<evidence type="ECO:0000313" key="1">
    <source>
        <dbReference type="EMBL" id="KAK9745187.1"/>
    </source>
</evidence>
<gene>
    <name evidence="1" type="ORF">QE152_g7170</name>
</gene>
<dbReference type="PANTHER" id="PTHR45913:SF19">
    <property type="entry name" value="LOW QUALITY PROTEIN: ZINC FINGER BED DOMAIN-CONTAINING PROTEIN 5-LIKE"/>
    <property type="match status" value="1"/>
</dbReference>
<organism evidence="1 2">
    <name type="scientific">Popillia japonica</name>
    <name type="common">Japanese beetle</name>
    <dbReference type="NCBI Taxonomy" id="7064"/>
    <lineage>
        <taxon>Eukaryota</taxon>
        <taxon>Metazoa</taxon>
        <taxon>Ecdysozoa</taxon>
        <taxon>Arthropoda</taxon>
        <taxon>Hexapoda</taxon>
        <taxon>Insecta</taxon>
        <taxon>Pterygota</taxon>
        <taxon>Neoptera</taxon>
        <taxon>Endopterygota</taxon>
        <taxon>Coleoptera</taxon>
        <taxon>Polyphaga</taxon>
        <taxon>Scarabaeiformia</taxon>
        <taxon>Scarabaeidae</taxon>
        <taxon>Rutelinae</taxon>
        <taxon>Popillia</taxon>
    </lineage>
</organism>
<dbReference type="Proteomes" id="UP001458880">
    <property type="component" value="Unassembled WGS sequence"/>
</dbReference>
<dbReference type="PANTHER" id="PTHR45913">
    <property type="entry name" value="EPM2A-INTERACTING PROTEIN 1"/>
    <property type="match status" value="1"/>
</dbReference>
<sequence length="264" mass="30352">MLGSRSGLATLVKEKNSFTVTMHCIIHRQALASKTQPEDLSNTMHCIIHRQALASKTQPEDLSNTMKSYERKLCAALDSEYETLLFHTAVRWMSNGNMLARLYELREELKVFFIEMKMQHFLEQSSESTFVMQLAYLVDIFGHLNQLNLQLQGSGNETFEAKEEKNFQSFPTLKTLVDDGDYATVTDKVQHNILRHLGTLMDEFARYFPEYSSSETEAIKKLIRNPLIVKPKDIPDNIQEEVIELQNDSNFKDSFESGVSLEEL</sequence>
<dbReference type="AlphaFoldDB" id="A0AAW1MFR7"/>